<keyword evidence="5" id="KW-0804">Transcription</keyword>
<protein>
    <submittedName>
        <fullName evidence="7">RNA polymerase sigma factor SigY</fullName>
    </submittedName>
</protein>
<dbReference type="InterPro" id="IPR036388">
    <property type="entry name" value="WH-like_DNA-bd_sf"/>
</dbReference>
<evidence type="ECO:0000313" key="8">
    <source>
        <dbReference type="Proteomes" id="UP000318081"/>
    </source>
</evidence>
<dbReference type="InterPro" id="IPR013325">
    <property type="entry name" value="RNA_pol_sigma_r2"/>
</dbReference>
<evidence type="ECO:0000256" key="2">
    <source>
        <dbReference type="ARBA" id="ARBA00023015"/>
    </source>
</evidence>
<reference evidence="7 8" key="1">
    <citation type="submission" date="2019-02" db="EMBL/GenBank/DDBJ databases">
        <title>Deep-cultivation of Planctomycetes and their phenomic and genomic characterization uncovers novel biology.</title>
        <authorList>
            <person name="Wiegand S."/>
            <person name="Jogler M."/>
            <person name="Boedeker C."/>
            <person name="Pinto D."/>
            <person name="Vollmers J."/>
            <person name="Rivas-Marin E."/>
            <person name="Kohn T."/>
            <person name="Peeters S.H."/>
            <person name="Heuer A."/>
            <person name="Rast P."/>
            <person name="Oberbeckmann S."/>
            <person name="Bunk B."/>
            <person name="Jeske O."/>
            <person name="Meyerdierks A."/>
            <person name="Storesund J.E."/>
            <person name="Kallscheuer N."/>
            <person name="Luecker S."/>
            <person name="Lage O.M."/>
            <person name="Pohl T."/>
            <person name="Merkel B.J."/>
            <person name="Hornburger P."/>
            <person name="Mueller R.-W."/>
            <person name="Bruemmer F."/>
            <person name="Labrenz M."/>
            <person name="Spormann A.M."/>
            <person name="Op den Camp H."/>
            <person name="Overmann J."/>
            <person name="Amann R."/>
            <person name="Jetten M.S.M."/>
            <person name="Mascher T."/>
            <person name="Medema M.H."/>
            <person name="Devos D.P."/>
            <person name="Kaster A.-K."/>
            <person name="Ovreas L."/>
            <person name="Rohde M."/>
            <person name="Galperin M.Y."/>
            <person name="Jogler C."/>
        </authorList>
    </citation>
    <scope>NUCLEOTIDE SEQUENCE [LARGE SCALE GENOMIC DNA]</scope>
    <source>
        <strain evidence="7 8">TBK1r</strain>
    </source>
</reference>
<keyword evidence="4" id="KW-0238">DNA-binding</keyword>
<dbReference type="InterPro" id="IPR039425">
    <property type="entry name" value="RNA_pol_sigma-70-like"/>
</dbReference>
<organism evidence="7 8">
    <name type="scientific">Stieleria magnilauensis</name>
    <dbReference type="NCBI Taxonomy" id="2527963"/>
    <lineage>
        <taxon>Bacteria</taxon>
        <taxon>Pseudomonadati</taxon>
        <taxon>Planctomycetota</taxon>
        <taxon>Planctomycetia</taxon>
        <taxon>Pirellulales</taxon>
        <taxon>Pirellulaceae</taxon>
        <taxon>Stieleria</taxon>
    </lineage>
</organism>
<dbReference type="PANTHER" id="PTHR43133:SF8">
    <property type="entry name" value="RNA POLYMERASE SIGMA FACTOR HI_1459-RELATED"/>
    <property type="match status" value="1"/>
</dbReference>
<evidence type="ECO:0000256" key="3">
    <source>
        <dbReference type="ARBA" id="ARBA00023082"/>
    </source>
</evidence>
<name>A0ABX5XYS5_9BACT</name>
<dbReference type="EMBL" id="CP036432">
    <property type="protein sequence ID" value="QDV84954.1"/>
    <property type="molecule type" value="Genomic_DNA"/>
</dbReference>
<dbReference type="CDD" id="cd06171">
    <property type="entry name" value="Sigma70_r4"/>
    <property type="match status" value="1"/>
</dbReference>
<keyword evidence="3" id="KW-0731">Sigma factor</keyword>
<dbReference type="NCBIfam" id="TIGR02937">
    <property type="entry name" value="sigma70-ECF"/>
    <property type="match status" value="1"/>
</dbReference>
<dbReference type="Gene3D" id="1.10.10.10">
    <property type="entry name" value="Winged helix-like DNA-binding domain superfamily/Winged helix DNA-binding domain"/>
    <property type="match status" value="1"/>
</dbReference>
<dbReference type="PANTHER" id="PTHR43133">
    <property type="entry name" value="RNA POLYMERASE ECF-TYPE SIGMA FACTO"/>
    <property type="match status" value="1"/>
</dbReference>
<dbReference type="SUPFAM" id="SSF88659">
    <property type="entry name" value="Sigma3 and sigma4 domains of RNA polymerase sigma factors"/>
    <property type="match status" value="1"/>
</dbReference>
<evidence type="ECO:0000259" key="6">
    <source>
        <dbReference type="Pfam" id="PF07638"/>
    </source>
</evidence>
<dbReference type="Pfam" id="PF07638">
    <property type="entry name" value="Sigma70_ECF"/>
    <property type="match status" value="1"/>
</dbReference>
<gene>
    <name evidence="7" type="primary">sigY</name>
    <name evidence="7" type="ORF">TBK1r_39060</name>
</gene>
<evidence type="ECO:0000313" key="7">
    <source>
        <dbReference type="EMBL" id="QDV84954.1"/>
    </source>
</evidence>
<keyword evidence="2" id="KW-0805">Transcription regulation</keyword>
<dbReference type="InterPro" id="IPR053812">
    <property type="entry name" value="HTH_Sigma70_ECF-like"/>
</dbReference>
<dbReference type="Gene3D" id="1.10.1740.10">
    <property type="match status" value="1"/>
</dbReference>
<comment type="similarity">
    <text evidence="1">Belongs to the sigma-70 factor family. ECF subfamily.</text>
</comment>
<dbReference type="Proteomes" id="UP000318081">
    <property type="component" value="Chromosome"/>
</dbReference>
<dbReference type="SUPFAM" id="SSF88946">
    <property type="entry name" value="Sigma2 domain of RNA polymerase sigma factors"/>
    <property type="match status" value="1"/>
</dbReference>
<proteinExistence type="inferred from homology"/>
<dbReference type="InterPro" id="IPR014284">
    <property type="entry name" value="RNA_pol_sigma-70_dom"/>
</dbReference>
<keyword evidence="8" id="KW-1185">Reference proteome</keyword>
<dbReference type="InterPro" id="IPR013324">
    <property type="entry name" value="RNA_pol_sigma_r3/r4-like"/>
</dbReference>
<feature type="domain" description="RNA polymerase sigma-70 ECF-like HTH" evidence="6">
    <location>
        <begin position="10"/>
        <end position="180"/>
    </location>
</feature>
<accession>A0ABX5XYS5</accession>
<evidence type="ECO:0000256" key="1">
    <source>
        <dbReference type="ARBA" id="ARBA00010641"/>
    </source>
</evidence>
<dbReference type="RefSeq" id="WP_145213922.1">
    <property type="nucleotide sequence ID" value="NZ_CP036432.1"/>
</dbReference>
<evidence type="ECO:0000256" key="5">
    <source>
        <dbReference type="ARBA" id="ARBA00023163"/>
    </source>
</evidence>
<sequence>MSGTVSFERLAAEARDGCDDALGELLQRLRPYMLSVANDLVDSRIRPKCSGSDLVQDATLRATTHLRHFQGKSERELLRWIVAILKHRMVDVQRAYVTSAKRNVVAEQPLDAAPTQMLVAATSAPRERRMSRLIVHVNRLEESSRRIVLLHYREGLSFAEIGRRLGVSHETVRKRWYVALRELEAILADELEYCDVD</sequence>
<evidence type="ECO:0000256" key="4">
    <source>
        <dbReference type="ARBA" id="ARBA00023125"/>
    </source>
</evidence>